<dbReference type="AlphaFoldDB" id="A0ABD3XMT4"/>
<proteinExistence type="predicted"/>
<gene>
    <name evidence="1" type="ORF">ACJMK2_027339</name>
</gene>
<dbReference type="EMBL" id="JBJQND010000002">
    <property type="protein sequence ID" value="KAL3887397.1"/>
    <property type="molecule type" value="Genomic_DNA"/>
</dbReference>
<protein>
    <submittedName>
        <fullName evidence="1">Uncharacterized protein</fullName>
    </submittedName>
</protein>
<evidence type="ECO:0000313" key="1">
    <source>
        <dbReference type="EMBL" id="KAL3887397.1"/>
    </source>
</evidence>
<keyword evidence="2" id="KW-1185">Reference proteome</keyword>
<accession>A0ABD3XMT4</accession>
<organism evidence="1 2">
    <name type="scientific">Sinanodonta woodiana</name>
    <name type="common">Chinese pond mussel</name>
    <name type="synonym">Anodonta woodiana</name>
    <dbReference type="NCBI Taxonomy" id="1069815"/>
    <lineage>
        <taxon>Eukaryota</taxon>
        <taxon>Metazoa</taxon>
        <taxon>Spiralia</taxon>
        <taxon>Lophotrochozoa</taxon>
        <taxon>Mollusca</taxon>
        <taxon>Bivalvia</taxon>
        <taxon>Autobranchia</taxon>
        <taxon>Heteroconchia</taxon>
        <taxon>Palaeoheterodonta</taxon>
        <taxon>Unionida</taxon>
        <taxon>Unionoidea</taxon>
        <taxon>Unionidae</taxon>
        <taxon>Unioninae</taxon>
        <taxon>Sinanodonta</taxon>
    </lineage>
</organism>
<comment type="caution">
    <text evidence="1">The sequence shown here is derived from an EMBL/GenBank/DDBJ whole genome shotgun (WGS) entry which is preliminary data.</text>
</comment>
<name>A0ABD3XMT4_SINWO</name>
<dbReference type="Proteomes" id="UP001634394">
    <property type="component" value="Unassembled WGS sequence"/>
</dbReference>
<evidence type="ECO:0000313" key="2">
    <source>
        <dbReference type="Proteomes" id="UP001634394"/>
    </source>
</evidence>
<sequence length="105" mass="11887">MPVQNANVNVDNEYVNNSAVRQFRADVNDDAESVYENRNDVDKTILRREGYLLYADLELTIHMANNEKPIIHGLQNCTEYAEIAFGKRGEPLPDSNDEKKSPGTC</sequence>
<reference evidence="1 2" key="1">
    <citation type="submission" date="2024-11" db="EMBL/GenBank/DDBJ databases">
        <title>Chromosome-level genome assembly of the freshwater bivalve Anodonta woodiana.</title>
        <authorList>
            <person name="Chen X."/>
        </authorList>
    </citation>
    <scope>NUCLEOTIDE SEQUENCE [LARGE SCALE GENOMIC DNA]</scope>
    <source>
        <strain evidence="1">MN2024</strain>
        <tissue evidence="1">Gills</tissue>
    </source>
</reference>